<feature type="region of interest" description="Disordered" evidence="1">
    <location>
        <begin position="247"/>
        <end position="282"/>
    </location>
</feature>
<feature type="compositionally biased region" description="Basic and acidic residues" evidence="1">
    <location>
        <begin position="401"/>
        <end position="410"/>
    </location>
</feature>
<feature type="compositionally biased region" description="Acidic residues" evidence="1">
    <location>
        <begin position="251"/>
        <end position="263"/>
    </location>
</feature>
<evidence type="ECO:0000313" key="2">
    <source>
        <dbReference type="EMBL" id="GAA5812516.1"/>
    </source>
</evidence>
<dbReference type="InterPro" id="IPR007902">
    <property type="entry name" value="Chl4/mis15/CENP-N"/>
</dbReference>
<accession>A0ABP9Z074</accession>
<organism evidence="2 3">
    <name type="scientific">Mucor flavus</name>
    <dbReference type="NCBI Taxonomy" id="439312"/>
    <lineage>
        <taxon>Eukaryota</taxon>
        <taxon>Fungi</taxon>
        <taxon>Fungi incertae sedis</taxon>
        <taxon>Mucoromycota</taxon>
        <taxon>Mucoromycotina</taxon>
        <taxon>Mucoromycetes</taxon>
        <taxon>Mucorales</taxon>
        <taxon>Mucorineae</taxon>
        <taxon>Mucoraceae</taxon>
        <taxon>Mucor</taxon>
    </lineage>
</organism>
<protein>
    <submittedName>
        <fullName evidence="2">Uncharacterized protein</fullName>
    </submittedName>
</protein>
<evidence type="ECO:0000313" key="3">
    <source>
        <dbReference type="Proteomes" id="UP001473302"/>
    </source>
</evidence>
<evidence type="ECO:0000256" key="1">
    <source>
        <dbReference type="SAM" id="MobiDB-lite"/>
    </source>
</evidence>
<keyword evidence="3" id="KW-1185">Reference proteome</keyword>
<reference evidence="2 3" key="1">
    <citation type="submission" date="2024-04" db="EMBL/GenBank/DDBJ databases">
        <title>genome sequences of Mucor flavus KT1a and Helicostylum pulchrum KT1b strains isolated from the surface of a dry-aged beef.</title>
        <authorList>
            <person name="Toyotome T."/>
            <person name="Hosono M."/>
            <person name="Torimaru M."/>
            <person name="Fukuda K."/>
            <person name="Mikami N."/>
        </authorList>
    </citation>
    <scope>NUCLEOTIDE SEQUENCE [LARGE SCALE GENOMIC DNA]</scope>
    <source>
        <strain evidence="2 3">KT1a</strain>
    </source>
</reference>
<feature type="region of interest" description="Disordered" evidence="1">
    <location>
        <begin position="382"/>
        <end position="410"/>
    </location>
</feature>
<gene>
    <name evidence="2" type="ORF">MFLAVUS_005972</name>
</gene>
<dbReference type="EMBL" id="BAABUK010000013">
    <property type="protein sequence ID" value="GAA5812516.1"/>
    <property type="molecule type" value="Genomic_DNA"/>
</dbReference>
<feature type="compositionally biased region" description="Acidic residues" evidence="1">
    <location>
        <begin position="387"/>
        <end position="400"/>
    </location>
</feature>
<name>A0ABP9Z074_9FUNG</name>
<dbReference type="Proteomes" id="UP001473302">
    <property type="component" value="Unassembled WGS sequence"/>
</dbReference>
<proteinExistence type="predicted"/>
<comment type="caution">
    <text evidence="2">The sequence shown here is derived from an EMBL/GenBank/DDBJ whole genome shotgun (WGS) entry which is preliminary data.</text>
</comment>
<sequence>MLNNKDLELLNCEPSIVDRLLYLKQSELLETVKCWLNVPELNSNNSTLGDYLFLKTGQIVDRMRKIDWPNGFHACQIAHLKLKMFVNRKKKYWKSVQLSNEKSNIRLNMDMEEIRTRMETYLSNLFHCYVYAENQESTNTFMFILAITEKGKDPLVFSNLRFGFMAYFPETNLVISPYYVWLAAYEKYFKEALLDTFGAVSFISKAMHVESVKDIKKLAIYRESKSVLKDVGHKQLDVNPLDIRQKRPNLFDEDDDDDDDDGPAEQKRQKTSNPSTEQKKRIVPIDVGELEDRIDNLKNSIGWRPMSGHRSLRVDLNLPFQPNTELQEHNYANDTVDIAIVMEGLNVAEGIRDMIRHGLMTLPVPVWLEGVGISGTKNVTVTSDGVFTEEDEEEETDDRDEPSYRKDPMF</sequence>
<dbReference type="Pfam" id="PF05238">
    <property type="entry name" value="CENP-N"/>
    <property type="match status" value="1"/>
</dbReference>